<dbReference type="GO" id="GO:0098542">
    <property type="term" value="P:defense response to other organism"/>
    <property type="evidence" value="ECO:0007669"/>
    <property type="project" value="InterPro"/>
</dbReference>
<sequence length="226" mass="24945">MNLGTLPYLDPFFSTKIRTTMEGYEQVSVTKQRRKAYKSRCLTVASVLLGCLLLSSIIVLILAFTVFKAKQPRTKLISAALDGVSPRISFPVVNIQLNITLNLQFLVENPNHASFKHGPGKSFLLYRGDQFGEADIPPGDIPARSSATFSSRLVLQVDEMASNITALIDDVLNGELVVDTRTRIPGRVTFLKVFKKHAVVTSECQFTIAVLALKLQSQKCKSESNL</sequence>
<accession>A0A6A3AJB9</accession>
<dbReference type="AlphaFoldDB" id="A0A6A3AJB9"/>
<dbReference type="InterPro" id="IPR004864">
    <property type="entry name" value="LEA_2"/>
</dbReference>
<evidence type="ECO:0000313" key="8">
    <source>
        <dbReference type="Proteomes" id="UP000436088"/>
    </source>
</evidence>
<organism evidence="7 8">
    <name type="scientific">Hibiscus syriacus</name>
    <name type="common">Rose of Sharon</name>
    <dbReference type="NCBI Taxonomy" id="106335"/>
    <lineage>
        <taxon>Eukaryota</taxon>
        <taxon>Viridiplantae</taxon>
        <taxon>Streptophyta</taxon>
        <taxon>Embryophyta</taxon>
        <taxon>Tracheophyta</taxon>
        <taxon>Spermatophyta</taxon>
        <taxon>Magnoliopsida</taxon>
        <taxon>eudicotyledons</taxon>
        <taxon>Gunneridae</taxon>
        <taxon>Pentapetalae</taxon>
        <taxon>rosids</taxon>
        <taxon>malvids</taxon>
        <taxon>Malvales</taxon>
        <taxon>Malvaceae</taxon>
        <taxon>Malvoideae</taxon>
        <taxon>Hibiscus</taxon>
    </lineage>
</organism>
<keyword evidence="2 5" id="KW-0812">Transmembrane</keyword>
<keyword evidence="8" id="KW-1185">Reference proteome</keyword>
<dbReference type="Proteomes" id="UP000436088">
    <property type="component" value="Unassembled WGS sequence"/>
</dbReference>
<evidence type="ECO:0000256" key="3">
    <source>
        <dbReference type="ARBA" id="ARBA00022989"/>
    </source>
</evidence>
<comment type="caution">
    <text evidence="7">The sequence shown here is derived from an EMBL/GenBank/DDBJ whole genome shotgun (WGS) entry which is preliminary data.</text>
</comment>
<dbReference type="Gene3D" id="2.60.40.1820">
    <property type="match status" value="1"/>
</dbReference>
<protein>
    <recommendedName>
        <fullName evidence="6">Late embryogenesis abundant protein LEA-2 subgroup domain-containing protein</fullName>
    </recommendedName>
</protein>
<dbReference type="GO" id="GO:0016020">
    <property type="term" value="C:membrane"/>
    <property type="evidence" value="ECO:0007669"/>
    <property type="project" value="UniProtKB-SubCell"/>
</dbReference>
<keyword evidence="3 5" id="KW-1133">Transmembrane helix</keyword>
<dbReference type="InterPro" id="IPR044839">
    <property type="entry name" value="NDR1-like"/>
</dbReference>
<gene>
    <name evidence="7" type="ORF">F3Y22_tig00110480pilonHSYRG00029</name>
</gene>
<evidence type="ECO:0000256" key="4">
    <source>
        <dbReference type="ARBA" id="ARBA00023136"/>
    </source>
</evidence>
<evidence type="ECO:0000256" key="5">
    <source>
        <dbReference type="SAM" id="Phobius"/>
    </source>
</evidence>
<name>A0A6A3AJB9_HIBSY</name>
<proteinExistence type="predicted"/>
<reference evidence="7" key="1">
    <citation type="submission" date="2019-09" db="EMBL/GenBank/DDBJ databases">
        <title>Draft genome information of white flower Hibiscus syriacus.</title>
        <authorList>
            <person name="Kim Y.-M."/>
        </authorList>
    </citation>
    <scope>NUCLEOTIDE SEQUENCE [LARGE SCALE GENOMIC DNA]</scope>
    <source>
        <strain evidence="7">YM2019G1</strain>
    </source>
</reference>
<evidence type="ECO:0000256" key="2">
    <source>
        <dbReference type="ARBA" id="ARBA00022692"/>
    </source>
</evidence>
<evidence type="ECO:0000259" key="6">
    <source>
        <dbReference type="Pfam" id="PF03168"/>
    </source>
</evidence>
<feature type="domain" description="Late embryogenesis abundant protein LEA-2 subgroup" evidence="6">
    <location>
        <begin position="105"/>
        <end position="204"/>
    </location>
</feature>
<dbReference type="Pfam" id="PF03168">
    <property type="entry name" value="LEA_2"/>
    <property type="match status" value="1"/>
</dbReference>
<evidence type="ECO:0000313" key="7">
    <source>
        <dbReference type="EMBL" id="KAE8702862.1"/>
    </source>
</evidence>
<dbReference type="EMBL" id="VEPZ02001005">
    <property type="protein sequence ID" value="KAE8702862.1"/>
    <property type="molecule type" value="Genomic_DNA"/>
</dbReference>
<dbReference type="PANTHER" id="PTHR31234:SF65">
    <property type="entry name" value="LATE EMBRYOGENESIS ABUNDANT PROTEIN, LEA_2 SUBGROUP"/>
    <property type="match status" value="1"/>
</dbReference>
<feature type="transmembrane region" description="Helical" evidence="5">
    <location>
        <begin position="41"/>
        <end position="67"/>
    </location>
</feature>
<comment type="subcellular location">
    <subcellularLocation>
        <location evidence="1">Membrane</location>
        <topology evidence="1">Single-pass membrane protein</topology>
    </subcellularLocation>
</comment>
<keyword evidence="4 5" id="KW-0472">Membrane</keyword>
<dbReference type="PANTHER" id="PTHR31234">
    <property type="entry name" value="LATE EMBRYOGENESIS ABUNDANT (LEA) HYDROXYPROLINE-RICH GLYCOPROTEIN FAMILY"/>
    <property type="match status" value="1"/>
</dbReference>
<dbReference type="SUPFAM" id="SSF117070">
    <property type="entry name" value="LEA14-like"/>
    <property type="match status" value="1"/>
</dbReference>
<evidence type="ECO:0000256" key="1">
    <source>
        <dbReference type="ARBA" id="ARBA00004167"/>
    </source>
</evidence>